<reference evidence="3 4" key="1">
    <citation type="submission" date="2024-09" db="EMBL/GenBank/DDBJ databases">
        <authorList>
            <person name="Sun Q."/>
            <person name="Mori K."/>
        </authorList>
    </citation>
    <scope>NUCLEOTIDE SEQUENCE [LARGE SCALE GENOMIC DNA]</scope>
    <source>
        <strain evidence="3 4">TBRC 2205</strain>
    </source>
</reference>
<organism evidence="3 4">
    <name type="scientific">Plantactinospora siamensis</name>
    <dbReference type="NCBI Taxonomy" id="555372"/>
    <lineage>
        <taxon>Bacteria</taxon>
        <taxon>Bacillati</taxon>
        <taxon>Actinomycetota</taxon>
        <taxon>Actinomycetes</taxon>
        <taxon>Micromonosporales</taxon>
        <taxon>Micromonosporaceae</taxon>
        <taxon>Plantactinospora</taxon>
    </lineage>
</organism>
<protein>
    <recommendedName>
        <fullName evidence="5">LPXTG-motif cell wall anchor domain-containing protein</fullName>
    </recommendedName>
</protein>
<evidence type="ECO:0000256" key="1">
    <source>
        <dbReference type="SAM" id="MobiDB-lite"/>
    </source>
</evidence>
<dbReference type="Proteomes" id="UP001589894">
    <property type="component" value="Unassembled WGS sequence"/>
</dbReference>
<feature type="compositionally biased region" description="Low complexity" evidence="1">
    <location>
        <begin position="435"/>
        <end position="463"/>
    </location>
</feature>
<name>A0ABV6P6F3_9ACTN</name>
<comment type="caution">
    <text evidence="3">The sequence shown here is derived from an EMBL/GenBank/DDBJ whole genome shotgun (WGS) entry which is preliminary data.</text>
</comment>
<dbReference type="RefSeq" id="WP_377344174.1">
    <property type="nucleotide sequence ID" value="NZ_JBHLUE010000036.1"/>
</dbReference>
<feature type="transmembrane region" description="Helical" evidence="2">
    <location>
        <begin position="618"/>
        <end position="638"/>
    </location>
</feature>
<keyword evidence="2" id="KW-0812">Transmembrane</keyword>
<dbReference type="EMBL" id="JBHLUE010000036">
    <property type="protein sequence ID" value="MFC0568622.1"/>
    <property type="molecule type" value="Genomic_DNA"/>
</dbReference>
<evidence type="ECO:0000313" key="4">
    <source>
        <dbReference type="Proteomes" id="UP001589894"/>
    </source>
</evidence>
<evidence type="ECO:0000313" key="3">
    <source>
        <dbReference type="EMBL" id="MFC0568622.1"/>
    </source>
</evidence>
<evidence type="ECO:0000256" key="2">
    <source>
        <dbReference type="SAM" id="Phobius"/>
    </source>
</evidence>
<feature type="region of interest" description="Disordered" evidence="1">
    <location>
        <begin position="422"/>
        <end position="579"/>
    </location>
</feature>
<keyword evidence="4" id="KW-1185">Reference proteome</keyword>
<keyword evidence="2" id="KW-1133">Transmembrane helix</keyword>
<keyword evidence="2" id="KW-0472">Membrane</keyword>
<gene>
    <name evidence="3" type="ORF">ACFFHU_31375</name>
</gene>
<feature type="compositionally biased region" description="Low complexity" evidence="1">
    <location>
        <begin position="470"/>
        <end position="573"/>
    </location>
</feature>
<sequence length="648" mass="66059">MRERRYGRPRRTVDRRFAGTAVALVALGALAAGTGMSYAGQNGPGAAVTAAATADCSLVVPPHPLTARGLATPYELVSADGDPGACHEADGGRAAFVQASVVDPATGRVSVYNPLVIDKGARPAVPPVVPALPRNAVVGIWFGFNGDNLTLDDSRGSLAAGNCVNGVTGSIFGQFAYCNARAFFTAATAAIKAGKLKVPPLGTGRDGNPCPTTRDFTVVDQDQSDNVTTAYLVQGTTVAQDTAANRARLPNAIVQVNGSDNLLLVHFVDRALGCSPFQAPDLADNGTLTTSLALDELQAAADQAAPVALVPPNDPMTEAEGHLSVAKLNLYRQGVDMPPVADTRDLAAPYCQQLVELAPARLQRDRDLTRRAASPDPGAANSLFTFLAQRLSGSYGNLGCGRLIKSPDPVRLKVRDGVAVDASFLRPPGTPPSTAPTASTGPTGRPSASPAPTRTPPASTAPSRTPPASPRATGTPRPTRSRTAPAPTAPARDAGTPKASAPSRSAPATATPATRHGTAGAQPTAAAARTAAVQPARTAPRRATPTTRSGAAGTPTAQGSDTAAAGDGTAPDDYSYANDDGVAYPKTRAAIGQGNLAAGPPAAGKSGFFSLAADNPPALIGGGLLLILAGMLIMALITRRRARRPYHR</sequence>
<accession>A0ABV6P6F3</accession>
<evidence type="ECO:0008006" key="5">
    <source>
        <dbReference type="Google" id="ProtNLM"/>
    </source>
</evidence>
<proteinExistence type="predicted"/>